<proteinExistence type="predicted"/>
<organism evidence="1 2">
    <name type="scientific">Dreissena polymorpha</name>
    <name type="common">Zebra mussel</name>
    <name type="synonym">Mytilus polymorpha</name>
    <dbReference type="NCBI Taxonomy" id="45954"/>
    <lineage>
        <taxon>Eukaryota</taxon>
        <taxon>Metazoa</taxon>
        <taxon>Spiralia</taxon>
        <taxon>Lophotrochozoa</taxon>
        <taxon>Mollusca</taxon>
        <taxon>Bivalvia</taxon>
        <taxon>Autobranchia</taxon>
        <taxon>Heteroconchia</taxon>
        <taxon>Euheterodonta</taxon>
        <taxon>Imparidentia</taxon>
        <taxon>Neoheterodontei</taxon>
        <taxon>Myida</taxon>
        <taxon>Dreissenoidea</taxon>
        <taxon>Dreissenidae</taxon>
        <taxon>Dreissena</taxon>
    </lineage>
</organism>
<reference evidence="1" key="2">
    <citation type="submission" date="2020-11" db="EMBL/GenBank/DDBJ databases">
        <authorList>
            <person name="McCartney M.A."/>
            <person name="Auch B."/>
            <person name="Kono T."/>
            <person name="Mallez S."/>
            <person name="Becker A."/>
            <person name="Gohl D.M."/>
            <person name="Silverstein K.A.T."/>
            <person name="Koren S."/>
            <person name="Bechman K.B."/>
            <person name="Herman A."/>
            <person name="Abrahante J.E."/>
            <person name="Garbe J."/>
        </authorList>
    </citation>
    <scope>NUCLEOTIDE SEQUENCE</scope>
    <source>
        <strain evidence="1">Duluth1</strain>
        <tissue evidence="1">Whole animal</tissue>
    </source>
</reference>
<gene>
    <name evidence="1" type="ORF">DPMN_067022</name>
</gene>
<protein>
    <submittedName>
        <fullName evidence="1">Uncharacterized protein</fullName>
    </submittedName>
</protein>
<accession>A0A9D4BTB0</accession>
<evidence type="ECO:0000313" key="1">
    <source>
        <dbReference type="EMBL" id="KAH3707612.1"/>
    </source>
</evidence>
<comment type="caution">
    <text evidence="1">The sequence shown here is derived from an EMBL/GenBank/DDBJ whole genome shotgun (WGS) entry which is preliminary data.</text>
</comment>
<sequence>MYRCEVYSEKIHGGLLSEKKIHGDLLSEKRSTVICIEMFKYDTMLSQSLRSVCINV</sequence>
<dbReference type="EMBL" id="JAIWYP010000014">
    <property type="protein sequence ID" value="KAH3707612.1"/>
    <property type="molecule type" value="Genomic_DNA"/>
</dbReference>
<evidence type="ECO:0000313" key="2">
    <source>
        <dbReference type="Proteomes" id="UP000828390"/>
    </source>
</evidence>
<dbReference type="AlphaFoldDB" id="A0A9D4BTB0"/>
<dbReference type="Proteomes" id="UP000828390">
    <property type="component" value="Unassembled WGS sequence"/>
</dbReference>
<keyword evidence="2" id="KW-1185">Reference proteome</keyword>
<reference evidence="1" key="1">
    <citation type="journal article" date="2019" name="bioRxiv">
        <title>The Genome of the Zebra Mussel, Dreissena polymorpha: A Resource for Invasive Species Research.</title>
        <authorList>
            <person name="McCartney M.A."/>
            <person name="Auch B."/>
            <person name="Kono T."/>
            <person name="Mallez S."/>
            <person name="Zhang Y."/>
            <person name="Obille A."/>
            <person name="Becker A."/>
            <person name="Abrahante J.E."/>
            <person name="Garbe J."/>
            <person name="Badalamenti J.P."/>
            <person name="Herman A."/>
            <person name="Mangelson H."/>
            <person name="Liachko I."/>
            <person name="Sullivan S."/>
            <person name="Sone E.D."/>
            <person name="Koren S."/>
            <person name="Silverstein K.A.T."/>
            <person name="Beckman K.B."/>
            <person name="Gohl D.M."/>
        </authorList>
    </citation>
    <scope>NUCLEOTIDE SEQUENCE</scope>
    <source>
        <strain evidence="1">Duluth1</strain>
        <tissue evidence="1">Whole animal</tissue>
    </source>
</reference>
<name>A0A9D4BTB0_DREPO</name>